<evidence type="ECO:0000256" key="1">
    <source>
        <dbReference type="ARBA" id="ARBA00023125"/>
    </source>
</evidence>
<dbReference type="Pfam" id="PF17933">
    <property type="entry name" value="TetR_C_25"/>
    <property type="match status" value="1"/>
</dbReference>
<accession>A0A164KI78</accession>
<evidence type="ECO:0000256" key="2">
    <source>
        <dbReference type="PROSITE-ProRule" id="PRU00335"/>
    </source>
</evidence>
<dbReference type="PANTHER" id="PTHR30055">
    <property type="entry name" value="HTH-TYPE TRANSCRIPTIONAL REGULATOR RUTR"/>
    <property type="match status" value="1"/>
</dbReference>
<reference evidence="4 5" key="1">
    <citation type="submission" date="2016-04" db="EMBL/GenBank/DDBJ databases">
        <authorList>
            <person name="Evans L.H."/>
            <person name="Alamgir A."/>
            <person name="Owens N."/>
            <person name="Weber N.D."/>
            <person name="Virtaneva K."/>
            <person name="Barbian K."/>
            <person name="Babar A."/>
            <person name="Rosenke K."/>
        </authorList>
    </citation>
    <scope>NUCLEOTIDE SEQUENCE [LARGE SCALE GENOMIC DNA]</scope>
    <source>
        <strain evidence="4 5">IFM 0406</strain>
    </source>
</reference>
<protein>
    <submittedName>
        <fullName evidence="4">TetR family transcriptional regulator</fullName>
    </submittedName>
</protein>
<dbReference type="SUPFAM" id="SSF46689">
    <property type="entry name" value="Homeodomain-like"/>
    <property type="match status" value="1"/>
</dbReference>
<dbReference type="Proteomes" id="UP000076512">
    <property type="component" value="Unassembled WGS sequence"/>
</dbReference>
<organism evidence="4 5">
    <name type="scientific">Nocardia terpenica</name>
    <dbReference type="NCBI Taxonomy" id="455432"/>
    <lineage>
        <taxon>Bacteria</taxon>
        <taxon>Bacillati</taxon>
        <taxon>Actinomycetota</taxon>
        <taxon>Actinomycetes</taxon>
        <taxon>Mycobacteriales</taxon>
        <taxon>Nocardiaceae</taxon>
        <taxon>Nocardia</taxon>
    </lineage>
</organism>
<gene>
    <name evidence="4" type="ORF">AWN90_01230</name>
</gene>
<dbReference type="SUPFAM" id="SSF48498">
    <property type="entry name" value="Tetracyclin repressor-like, C-terminal domain"/>
    <property type="match status" value="1"/>
</dbReference>
<sequence length="217" mass="23794">MFKRAAVPEGSPEDLSTRARIRDAAIQVFGEQGLGVGVRAIASAAGVSPGLVNHHFGSKDGLREACDEHVRGLIRQAKLDSVQHPSSQGLLQSLAEAEDFAPYLAYLMRNFQVGGALTSVFFEHMVSDVETYLTAGIEAGTIRPQRDIKATARFMAYQNGGGFLLFLQMYSDSHEGPTDYRKAIRAYMDQMLLPALDIFTHGLLTDSMLLDTLLDER</sequence>
<dbReference type="InterPro" id="IPR001647">
    <property type="entry name" value="HTH_TetR"/>
</dbReference>
<evidence type="ECO:0000259" key="3">
    <source>
        <dbReference type="PROSITE" id="PS50977"/>
    </source>
</evidence>
<dbReference type="InterPro" id="IPR050109">
    <property type="entry name" value="HTH-type_TetR-like_transc_reg"/>
</dbReference>
<keyword evidence="5" id="KW-1185">Reference proteome</keyword>
<evidence type="ECO:0000313" key="4">
    <source>
        <dbReference type="EMBL" id="KZM71416.1"/>
    </source>
</evidence>
<dbReference type="PANTHER" id="PTHR30055:SF146">
    <property type="entry name" value="HTH-TYPE TRANSCRIPTIONAL DUAL REGULATOR CECR"/>
    <property type="match status" value="1"/>
</dbReference>
<dbReference type="EMBL" id="LWGR01000012">
    <property type="protein sequence ID" value="KZM71416.1"/>
    <property type="molecule type" value="Genomic_DNA"/>
</dbReference>
<name>A0A164KI78_9NOCA</name>
<dbReference type="OrthoDB" id="3403733at2"/>
<proteinExistence type="predicted"/>
<evidence type="ECO:0000313" key="5">
    <source>
        <dbReference type="Proteomes" id="UP000076512"/>
    </source>
</evidence>
<feature type="domain" description="HTH tetR-type" evidence="3">
    <location>
        <begin position="15"/>
        <end position="74"/>
    </location>
</feature>
<dbReference type="InterPro" id="IPR009057">
    <property type="entry name" value="Homeodomain-like_sf"/>
</dbReference>
<dbReference type="PROSITE" id="PS50977">
    <property type="entry name" value="HTH_TETR_2"/>
    <property type="match status" value="1"/>
</dbReference>
<dbReference type="GO" id="GO:0003700">
    <property type="term" value="F:DNA-binding transcription factor activity"/>
    <property type="evidence" value="ECO:0007669"/>
    <property type="project" value="TreeGrafter"/>
</dbReference>
<dbReference type="STRING" id="455432.AWN90_01230"/>
<feature type="DNA-binding region" description="H-T-H motif" evidence="2">
    <location>
        <begin position="37"/>
        <end position="56"/>
    </location>
</feature>
<dbReference type="InterPro" id="IPR041484">
    <property type="entry name" value="TetR_C_25"/>
</dbReference>
<dbReference type="Pfam" id="PF00440">
    <property type="entry name" value="TetR_N"/>
    <property type="match status" value="1"/>
</dbReference>
<dbReference type="GO" id="GO:0000976">
    <property type="term" value="F:transcription cis-regulatory region binding"/>
    <property type="evidence" value="ECO:0007669"/>
    <property type="project" value="TreeGrafter"/>
</dbReference>
<dbReference type="AlphaFoldDB" id="A0A164KI78"/>
<dbReference type="PRINTS" id="PR00455">
    <property type="entry name" value="HTHTETR"/>
</dbReference>
<comment type="caution">
    <text evidence="4">The sequence shown here is derived from an EMBL/GenBank/DDBJ whole genome shotgun (WGS) entry which is preliminary data.</text>
</comment>
<dbReference type="InterPro" id="IPR036271">
    <property type="entry name" value="Tet_transcr_reg_TetR-rel_C_sf"/>
</dbReference>
<dbReference type="RefSeq" id="WP_067576894.1">
    <property type="nucleotide sequence ID" value="NZ_JABMCZ010000003.1"/>
</dbReference>
<keyword evidence="1 2" id="KW-0238">DNA-binding</keyword>
<dbReference type="Gene3D" id="1.10.357.10">
    <property type="entry name" value="Tetracycline Repressor, domain 2"/>
    <property type="match status" value="1"/>
</dbReference>